<dbReference type="EMBL" id="LFIV01000065">
    <property type="protein sequence ID" value="KZL71897.1"/>
    <property type="molecule type" value="Genomic_DNA"/>
</dbReference>
<dbReference type="Proteomes" id="UP000076552">
    <property type="component" value="Unassembled WGS sequence"/>
</dbReference>
<name>A0A161YGU0_9PEZI</name>
<keyword evidence="4" id="KW-1185">Reference proteome</keyword>
<protein>
    <submittedName>
        <fullName evidence="3">Uncharacterized protein</fullName>
    </submittedName>
</protein>
<organism evidence="3 4">
    <name type="scientific">Colletotrichum tofieldiae</name>
    <dbReference type="NCBI Taxonomy" id="708197"/>
    <lineage>
        <taxon>Eukaryota</taxon>
        <taxon>Fungi</taxon>
        <taxon>Dikarya</taxon>
        <taxon>Ascomycota</taxon>
        <taxon>Pezizomycotina</taxon>
        <taxon>Sordariomycetes</taxon>
        <taxon>Hypocreomycetidae</taxon>
        <taxon>Glomerellales</taxon>
        <taxon>Glomerellaceae</taxon>
        <taxon>Colletotrichum</taxon>
        <taxon>Colletotrichum spaethianum species complex</taxon>
    </lineage>
</organism>
<gene>
    <name evidence="3" type="ORF">CT0861_02251</name>
</gene>
<proteinExistence type="predicted"/>
<accession>A0A161YGU0</accession>
<dbReference type="AlphaFoldDB" id="A0A161YGU0"/>
<evidence type="ECO:0000313" key="4">
    <source>
        <dbReference type="Proteomes" id="UP000076552"/>
    </source>
</evidence>
<feature type="region of interest" description="Disordered" evidence="1">
    <location>
        <begin position="214"/>
        <end position="278"/>
    </location>
</feature>
<keyword evidence="2" id="KW-1133">Transmembrane helix</keyword>
<feature type="compositionally biased region" description="Low complexity" evidence="1">
    <location>
        <begin position="221"/>
        <end position="241"/>
    </location>
</feature>
<keyword evidence="2" id="KW-0812">Transmembrane</keyword>
<feature type="region of interest" description="Disordered" evidence="1">
    <location>
        <begin position="155"/>
        <end position="186"/>
    </location>
</feature>
<feature type="transmembrane region" description="Helical" evidence="2">
    <location>
        <begin position="20"/>
        <end position="42"/>
    </location>
</feature>
<comment type="caution">
    <text evidence="3">The sequence shown here is derived from an EMBL/GenBank/DDBJ whole genome shotgun (WGS) entry which is preliminary data.</text>
</comment>
<feature type="compositionally biased region" description="Basic and acidic residues" evidence="1">
    <location>
        <begin position="169"/>
        <end position="181"/>
    </location>
</feature>
<evidence type="ECO:0000313" key="3">
    <source>
        <dbReference type="EMBL" id="KZL71897.1"/>
    </source>
</evidence>
<reference evidence="3 4" key="1">
    <citation type="submission" date="2015-06" db="EMBL/GenBank/DDBJ databases">
        <title>Survival trade-offs in plant roots during colonization by closely related pathogenic and mutualistic fungi.</title>
        <authorList>
            <person name="Hacquard S."/>
            <person name="Kracher B."/>
            <person name="Hiruma K."/>
            <person name="Weinman A."/>
            <person name="Muench P."/>
            <person name="Garrido Oter R."/>
            <person name="Ver Loren van Themaat E."/>
            <person name="Dallerey J.-F."/>
            <person name="Damm U."/>
            <person name="Henrissat B."/>
            <person name="Lespinet O."/>
            <person name="Thon M."/>
            <person name="Kemen E."/>
            <person name="McHardy A.C."/>
            <person name="Schulze-Lefert P."/>
            <person name="O'Connell R.J."/>
        </authorList>
    </citation>
    <scope>NUCLEOTIDE SEQUENCE [LARGE SCALE GENOMIC DNA]</scope>
    <source>
        <strain evidence="3 4">0861</strain>
    </source>
</reference>
<evidence type="ECO:0000256" key="1">
    <source>
        <dbReference type="SAM" id="MobiDB-lite"/>
    </source>
</evidence>
<evidence type="ECO:0000256" key="2">
    <source>
        <dbReference type="SAM" id="Phobius"/>
    </source>
</evidence>
<sequence length="278" mass="30332">MVPFIGATGTVNPSLGVEAGTATIVCVSIGYAVFGVITYSLVNKCRLFALPEWYNTSGRGLKEKILVTLWFPAIFALWPVVLPPWLTATYGSSLCEKLRVLVTRVKEKGKGLRRDREPAGEHRGGVELERWLEIPLGEEQSAGFTTTRTVFVNPFEERGRSRSRARALKSSEDRSPKDRRTNSSALKPEKLPVVVWYQKLPSPSEVQDVIAKMLSSGNGGPSSSRGRLRSPDSNDSNGNGSAKSTNSLLLAEGVIESHPSGKAKALQRLQTIPERGRA</sequence>
<feature type="transmembrane region" description="Helical" evidence="2">
    <location>
        <begin position="65"/>
        <end position="86"/>
    </location>
</feature>
<keyword evidence="2" id="KW-0472">Membrane</keyword>